<comment type="caution">
    <text evidence="2">The sequence shown here is derived from an EMBL/GenBank/DDBJ whole genome shotgun (WGS) entry which is preliminary data.</text>
</comment>
<evidence type="ECO:0000313" key="3">
    <source>
        <dbReference type="Proteomes" id="UP000295814"/>
    </source>
</evidence>
<feature type="transmembrane region" description="Helical" evidence="1">
    <location>
        <begin position="7"/>
        <end position="24"/>
    </location>
</feature>
<gene>
    <name evidence="2" type="ORF">E1J38_012110</name>
</gene>
<name>A0A562YCJ6_9FLAO</name>
<reference evidence="2 3" key="2">
    <citation type="submission" date="2019-07" db="EMBL/GenBank/DDBJ databases">
        <title>Seonamhaeicola sp. W255 draft genome.</title>
        <authorList>
            <person name="Zhang X.-Y."/>
            <person name="Zhang R."/>
            <person name="Zhong Y.-L."/>
            <person name="Du Z.-J."/>
        </authorList>
    </citation>
    <scope>NUCLEOTIDE SEQUENCE [LARGE SCALE GENOMIC DNA]</scope>
    <source>
        <strain evidence="2 3">W255</strain>
    </source>
</reference>
<dbReference type="OrthoDB" id="1308060at2"/>
<dbReference type="AlphaFoldDB" id="A0A562YCJ6"/>
<accession>A0A562YCJ6</accession>
<keyword evidence="3" id="KW-1185">Reference proteome</keyword>
<organism evidence="2 3">
    <name type="scientific">Seonamhaeicola sediminis</name>
    <dbReference type="NCBI Taxonomy" id="2528206"/>
    <lineage>
        <taxon>Bacteria</taxon>
        <taxon>Pseudomonadati</taxon>
        <taxon>Bacteroidota</taxon>
        <taxon>Flavobacteriia</taxon>
        <taxon>Flavobacteriales</taxon>
        <taxon>Flavobacteriaceae</taxon>
    </lineage>
</organism>
<dbReference type="Proteomes" id="UP000295814">
    <property type="component" value="Unassembled WGS sequence"/>
</dbReference>
<dbReference type="EMBL" id="SMZJ02000007">
    <property type="protein sequence ID" value="TWO31815.1"/>
    <property type="molecule type" value="Genomic_DNA"/>
</dbReference>
<proteinExistence type="predicted"/>
<reference evidence="2 3" key="1">
    <citation type="submission" date="2019-03" db="EMBL/GenBank/DDBJ databases">
        <authorList>
            <person name="Zhong Y.L."/>
        </authorList>
    </citation>
    <scope>NUCLEOTIDE SEQUENCE [LARGE SCALE GENOMIC DNA]</scope>
    <source>
        <strain evidence="2 3">W255</strain>
    </source>
</reference>
<keyword evidence="1" id="KW-0472">Membrane</keyword>
<protein>
    <submittedName>
        <fullName evidence="2">Uncharacterized protein</fullName>
    </submittedName>
</protein>
<evidence type="ECO:0000313" key="2">
    <source>
        <dbReference type="EMBL" id="TWO31815.1"/>
    </source>
</evidence>
<keyword evidence="1" id="KW-1133">Transmembrane helix</keyword>
<dbReference type="RefSeq" id="WP_133357115.1">
    <property type="nucleotide sequence ID" value="NZ_SMZJ02000007.1"/>
</dbReference>
<evidence type="ECO:0000256" key="1">
    <source>
        <dbReference type="SAM" id="Phobius"/>
    </source>
</evidence>
<sequence>MKKTYKIFLIILLIFSIVGLIYYFNLSNRHKAIVKTRTLHFLKLIDSDWNKTNEDNKLGFESPSLLIDGIYKSMEGPKAMQYFNIEPNNDSLFWMTGFKVKAKHTKSDTPISNDFICHMNINYIDQEHHGRWNLLNRINSQYPRLISLSHGIESINFPNGYGFPFWGNETFFMVTQSLNHNIKDSVFQIKHDISINYSKSDNIKPLMPKTIYMMLPFDINNRDASYNESNANSCIPVETKNHVYTNEDGQYFSGHWKIFPGTKTFKSNVTTQLAIKDTVSLHHITPHLHPFAKEFVLRDITTNNIIYKCKVKNHTNRIGLTSTPSFSSKEGVLMYPEHEYQIELITNNTSNKTQDMMASMFLFFYDSEMDTKIKSYYSAN</sequence>
<keyword evidence="1" id="KW-0812">Transmembrane</keyword>